<evidence type="ECO:0000256" key="3">
    <source>
        <dbReference type="ARBA" id="ARBA00017689"/>
    </source>
</evidence>
<evidence type="ECO:0000313" key="9">
    <source>
        <dbReference type="EMBL" id="TPX33359.1"/>
    </source>
</evidence>
<dbReference type="RefSeq" id="XP_031024371.1">
    <property type="nucleotide sequence ID" value="XM_031169652.1"/>
</dbReference>
<dbReference type="Proteomes" id="UP000319731">
    <property type="component" value="Unassembled WGS sequence"/>
</dbReference>
<comment type="subcellular location">
    <subcellularLocation>
        <location evidence="1">Mitochondrion inner membrane</location>
    </subcellularLocation>
</comment>
<dbReference type="GeneID" id="42004949"/>
<dbReference type="PANTHER" id="PTHR31586:SF1">
    <property type="entry name" value="CYTOCHROME C OXIDASE ASSEMBLY PROTEIN COX20, MITOCHONDRIAL"/>
    <property type="match status" value="1"/>
</dbReference>
<evidence type="ECO:0000256" key="7">
    <source>
        <dbReference type="ARBA" id="ARBA00023128"/>
    </source>
</evidence>
<dbReference type="AlphaFoldDB" id="A0A507C2T7"/>
<dbReference type="GO" id="GO:0033617">
    <property type="term" value="P:mitochondrial respiratory chain complex IV assembly"/>
    <property type="evidence" value="ECO:0007669"/>
    <property type="project" value="InterPro"/>
</dbReference>
<name>A0A507C2T7_9FUNG</name>
<evidence type="ECO:0000256" key="5">
    <source>
        <dbReference type="ARBA" id="ARBA00022792"/>
    </source>
</evidence>
<evidence type="ECO:0000256" key="4">
    <source>
        <dbReference type="ARBA" id="ARBA00022692"/>
    </source>
</evidence>
<dbReference type="OrthoDB" id="14603at2759"/>
<evidence type="ECO:0000256" key="6">
    <source>
        <dbReference type="ARBA" id="ARBA00022989"/>
    </source>
</evidence>
<dbReference type="GO" id="GO:0005743">
    <property type="term" value="C:mitochondrial inner membrane"/>
    <property type="evidence" value="ECO:0007669"/>
    <property type="project" value="UniProtKB-SubCell"/>
</dbReference>
<keyword evidence="7" id="KW-0496">Mitochondrion</keyword>
<keyword evidence="8" id="KW-0472">Membrane</keyword>
<protein>
    <recommendedName>
        <fullName evidence="3">Cytochrome c oxidase assembly protein COX20, mitochondrial</fullName>
    </recommendedName>
</protein>
<gene>
    <name evidence="9" type="ORF">SmJEL517_g03724</name>
</gene>
<evidence type="ECO:0000256" key="8">
    <source>
        <dbReference type="ARBA" id="ARBA00023136"/>
    </source>
</evidence>
<keyword evidence="5" id="KW-0999">Mitochondrion inner membrane</keyword>
<evidence type="ECO:0000313" key="10">
    <source>
        <dbReference type="Proteomes" id="UP000319731"/>
    </source>
</evidence>
<dbReference type="InterPro" id="IPR022533">
    <property type="entry name" value="Cox20"/>
</dbReference>
<dbReference type="Pfam" id="PF12597">
    <property type="entry name" value="Cox20"/>
    <property type="match status" value="1"/>
</dbReference>
<organism evidence="9 10">
    <name type="scientific">Synchytrium microbalum</name>
    <dbReference type="NCBI Taxonomy" id="1806994"/>
    <lineage>
        <taxon>Eukaryota</taxon>
        <taxon>Fungi</taxon>
        <taxon>Fungi incertae sedis</taxon>
        <taxon>Chytridiomycota</taxon>
        <taxon>Chytridiomycota incertae sedis</taxon>
        <taxon>Chytridiomycetes</taxon>
        <taxon>Synchytriales</taxon>
        <taxon>Synchytriaceae</taxon>
        <taxon>Synchytrium</taxon>
    </lineage>
</organism>
<reference evidence="9 10" key="1">
    <citation type="journal article" date="2019" name="Sci. Rep.">
        <title>Comparative genomics of chytrid fungi reveal insights into the obligate biotrophic and pathogenic lifestyle of Synchytrium endobioticum.</title>
        <authorList>
            <person name="van de Vossenberg B.T.L.H."/>
            <person name="Warris S."/>
            <person name="Nguyen H.D.T."/>
            <person name="van Gent-Pelzer M.P.E."/>
            <person name="Joly D.L."/>
            <person name="van de Geest H.C."/>
            <person name="Bonants P.J.M."/>
            <person name="Smith D.S."/>
            <person name="Levesque C.A."/>
            <person name="van der Lee T.A.J."/>
        </authorList>
    </citation>
    <scope>NUCLEOTIDE SEQUENCE [LARGE SCALE GENOMIC DNA]</scope>
    <source>
        <strain evidence="9 10">JEL517</strain>
    </source>
</reference>
<sequence>MATNDKMAEEAPISDARLFDRSAPISPLEEMKASKLCSRRIRAEELKWSNLKKVPCVQKALLYGSLAGLSVGISRYARIRSIRSAGNWAVIATGLVSVGSWEFCRFQRRLVLDQLARTTVEDNVNAKAALPGPLPTSPQ</sequence>
<comment type="caution">
    <text evidence="9">The sequence shown here is derived from an EMBL/GenBank/DDBJ whole genome shotgun (WGS) entry which is preliminary data.</text>
</comment>
<keyword evidence="6" id="KW-1133">Transmembrane helix</keyword>
<keyword evidence="10" id="KW-1185">Reference proteome</keyword>
<accession>A0A507C2T7</accession>
<dbReference type="EMBL" id="QEAO01000021">
    <property type="protein sequence ID" value="TPX33359.1"/>
    <property type="molecule type" value="Genomic_DNA"/>
</dbReference>
<evidence type="ECO:0000256" key="1">
    <source>
        <dbReference type="ARBA" id="ARBA00004273"/>
    </source>
</evidence>
<keyword evidence="4" id="KW-0812">Transmembrane</keyword>
<comment type="similarity">
    <text evidence="2">Belongs to the COX20 family.</text>
</comment>
<dbReference type="PANTHER" id="PTHR31586">
    <property type="entry name" value="CYTOCHROME C OXIDASE PROTEIN 20"/>
    <property type="match status" value="1"/>
</dbReference>
<evidence type="ECO:0000256" key="2">
    <source>
        <dbReference type="ARBA" id="ARBA00009575"/>
    </source>
</evidence>
<proteinExistence type="inferred from homology"/>